<gene>
    <name evidence="1" type="ORF">RV045_04400</name>
</gene>
<dbReference type="EMBL" id="JAWDIE010000005">
    <property type="protein sequence ID" value="MEJ7137672.1"/>
    <property type="molecule type" value="Genomic_DNA"/>
</dbReference>
<comment type="caution">
    <text evidence="1">The sequence shown here is derived from an EMBL/GenBank/DDBJ whole genome shotgun (WGS) entry which is preliminary data.</text>
</comment>
<reference evidence="1" key="1">
    <citation type="submission" date="2023-10" db="EMBL/GenBank/DDBJ databases">
        <title>Amphibacter perezi, gen. nov., sp. nov. a novel taxa of the family Comamonadaceae, class Betaproteobacteria isolated from the skin microbiota of Pelophylax perezi from different populations.</title>
        <authorList>
            <person name="Costa S."/>
            <person name="Proenca D.N."/>
            <person name="Lopes I."/>
            <person name="Morais P.V."/>
        </authorList>
    </citation>
    <scope>NUCLEOTIDE SEQUENCE</scope>
    <source>
        <strain evidence="1">SL12-8</strain>
    </source>
</reference>
<name>A0ACC6P0F9_9BURK</name>
<proteinExistence type="predicted"/>
<dbReference type="EC" id="1.1.1.94" evidence="1"/>
<accession>A0ACC6P0F9</accession>
<evidence type="ECO:0000313" key="2">
    <source>
        <dbReference type="Proteomes" id="UP001364695"/>
    </source>
</evidence>
<dbReference type="Proteomes" id="UP001364695">
    <property type="component" value="Unassembled WGS sequence"/>
</dbReference>
<organism evidence="1 2">
    <name type="scientific">Amphibiibacter pelophylacis</name>
    <dbReference type="NCBI Taxonomy" id="1799477"/>
    <lineage>
        <taxon>Bacteria</taxon>
        <taxon>Pseudomonadati</taxon>
        <taxon>Pseudomonadota</taxon>
        <taxon>Betaproteobacteria</taxon>
        <taxon>Burkholderiales</taxon>
        <taxon>Sphaerotilaceae</taxon>
        <taxon>Amphibiibacter</taxon>
    </lineage>
</organism>
<keyword evidence="2" id="KW-1185">Reference proteome</keyword>
<protein>
    <submittedName>
        <fullName evidence="1">NAD(P)H-dependent glycerol-3-phosphate dehydrogenase</fullName>
        <ecNumber evidence="1">1.1.1.94</ecNumber>
    </submittedName>
</protein>
<keyword evidence="1" id="KW-0560">Oxidoreductase</keyword>
<sequence length="352" mass="36529">MPLVVLGAGAWGTAMAMALARAGRSVTLCPRSQAHCDELTAQRANPRYLPGLAFPPSLALHALPDAPGASKTHEADETQEAAVWRPLPEHACWILAAPMAGLRAQLAALQRQRPGARGLWLCKGFEAGSGLLGHEVAQQVLGDGPGGATRFGVLTGPSFAREVAQGLPAALVCAGEDAAWMQTAAQLIHHDSLRVYAGDDIVGAEVGGAVKNVMAIAAGLCDGLHLGHNARAALITRGLAEITRLGVALGAQPATFMGLSGLGDLTLTASGDLSRNRRVGLELASGRALDDIVRTLGHVAEGVYCARAVAQRARQLGVDMPITGAVVEVLEGRLSPQDAVRQLMQRGPRSEH</sequence>
<evidence type="ECO:0000313" key="1">
    <source>
        <dbReference type="EMBL" id="MEJ7137672.1"/>
    </source>
</evidence>